<evidence type="ECO:0000313" key="4">
    <source>
        <dbReference type="Proteomes" id="UP000232149"/>
    </source>
</evidence>
<protein>
    <submittedName>
        <fullName evidence="2">Uncharacterized protein</fullName>
    </submittedName>
</protein>
<gene>
    <name evidence="3" type="ORF">CH376_10900</name>
    <name evidence="2" type="ORF">CH380_19265</name>
</gene>
<name>A0A2M9YJ74_9LEPT</name>
<dbReference type="EMBL" id="NPDV01000022">
    <property type="protein sequence ID" value="PJZ51587.1"/>
    <property type="molecule type" value="Genomic_DNA"/>
</dbReference>
<evidence type="ECO:0000256" key="1">
    <source>
        <dbReference type="SAM" id="MobiDB-lite"/>
    </source>
</evidence>
<feature type="compositionally biased region" description="Basic and acidic residues" evidence="1">
    <location>
        <begin position="55"/>
        <end position="78"/>
    </location>
</feature>
<accession>A0A2M9YJ74</accession>
<reference evidence="4 5" key="1">
    <citation type="submission" date="2017-07" db="EMBL/GenBank/DDBJ databases">
        <title>Leptospira spp. isolated from tropical soils.</title>
        <authorList>
            <person name="Thibeaux R."/>
            <person name="Iraola G."/>
            <person name="Ferres I."/>
            <person name="Bierque E."/>
            <person name="Girault D."/>
            <person name="Soupe-Gilbert M.-E."/>
            <person name="Picardeau M."/>
            <person name="Goarant C."/>
        </authorList>
    </citation>
    <scope>NUCLEOTIDE SEQUENCE [LARGE SCALE GENOMIC DNA]</scope>
    <source>
        <strain evidence="2 5">FH2-B-C1</strain>
        <strain evidence="3 4">FH2-B-D1</strain>
    </source>
</reference>
<keyword evidence="4" id="KW-1185">Reference proteome</keyword>
<feature type="region of interest" description="Disordered" evidence="1">
    <location>
        <begin position="53"/>
        <end position="78"/>
    </location>
</feature>
<evidence type="ECO:0000313" key="2">
    <source>
        <dbReference type="EMBL" id="PJZ51587.1"/>
    </source>
</evidence>
<organism evidence="2 5">
    <name type="scientific">Leptospira adleri</name>
    <dbReference type="NCBI Taxonomy" id="2023186"/>
    <lineage>
        <taxon>Bacteria</taxon>
        <taxon>Pseudomonadati</taxon>
        <taxon>Spirochaetota</taxon>
        <taxon>Spirochaetia</taxon>
        <taxon>Leptospirales</taxon>
        <taxon>Leptospiraceae</taxon>
        <taxon>Leptospira</taxon>
    </lineage>
</organism>
<dbReference type="Proteomes" id="UP000232149">
    <property type="component" value="Unassembled WGS sequence"/>
</dbReference>
<evidence type="ECO:0000313" key="5">
    <source>
        <dbReference type="Proteomes" id="UP000232188"/>
    </source>
</evidence>
<evidence type="ECO:0000313" key="3">
    <source>
        <dbReference type="EMBL" id="PJZ61904.1"/>
    </source>
</evidence>
<dbReference type="AlphaFoldDB" id="A0A2M9YJ74"/>
<comment type="caution">
    <text evidence="2">The sequence shown here is derived from an EMBL/GenBank/DDBJ whole genome shotgun (WGS) entry which is preliminary data.</text>
</comment>
<dbReference type="Proteomes" id="UP000232188">
    <property type="component" value="Unassembled WGS sequence"/>
</dbReference>
<dbReference type="EMBL" id="NPDU01000024">
    <property type="protein sequence ID" value="PJZ61904.1"/>
    <property type="molecule type" value="Genomic_DNA"/>
</dbReference>
<sequence length="78" mass="9040">MKIIYDSEEVPHRRVTLNDDAGTTHVCGCFDIKIEITNPSDSNYNRGFTMKRWGKASERSEKHKEVRSKLDTENEVPK</sequence>
<proteinExistence type="predicted"/>